<gene>
    <name evidence="5" type="ORF">SAMN02745824_3331</name>
</gene>
<evidence type="ECO:0000256" key="3">
    <source>
        <dbReference type="ARBA" id="ARBA00006171"/>
    </source>
</evidence>
<evidence type="ECO:0000313" key="5">
    <source>
        <dbReference type="EMBL" id="SIO20219.1"/>
    </source>
</evidence>
<dbReference type="Pfam" id="PF13419">
    <property type="entry name" value="HAD_2"/>
    <property type="match status" value="1"/>
</dbReference>
<dbReference type="OrthoDB" id="9793014at2"/>
<dbReference type="InterPro" id="IPR006439">
    <property type="entry name" value="HAD-SF_hydro_IA"/>
</dbReference>
<sequence length="232" mass="25568">MTPVSLSQYDCIFFDFDGVIADSVDAKITAFGELYDEFGPEVRRAVEDYQRAVPGETRFDKIPRFHREHLGIALSEAEIAQWCDKLSSIVLDEVVNSALLPDVPEVLAMLERQNIQAHIVSGTPHDELQIIVDRKGLAPFFRTARGAPEKKASIVRDIMATEGLTASQCLFVGDAMTDFNCAQQCDMAFLGRSEPFGNPFPTGTCVVQRLGEYFLSDNWNGAAGSANQNRAA</sequence>
<dbReference type="NCBIfam" id="TIGR01549">
    <property type="entry name" value="HAD-SF-IA-v1"/>
    <property type="match status" value="1"/>
</dbReference>
<dbReference type="EC" id="3.1.3.18" evidence="4"/>
<accession>A0A1N6HKM1</accession>
<dbReference type="GO" id="GO:0005829">
    <property type="term" value="C:cytosol"/>
    <property type="evidence" value="ECO:0007669"/>
    <property type="project" value="TreeGrafter"/>
</dbReference>
<dbReference type="InterPro" id="IPR023214">
    <property type="entry name" value="HAD_sf"/>
</dbReference>
<dbReference type="STRING" id="1123272.SAMN02745824_3331"/>
<reference evidence="6" key="1">
    <citation type="submission" date="2016-11" db="EMBL/GenBank/DDBJ databases">
        <authorList>
            <person name="Varghese N."/>
            <person name="Submissions S."/>
        </authorList>
    </citation>
    <scope>NUCLEOTIDE SEQUENCE [LARGE SCALE GENOMIC DNA]</scope>
    <source>
        <strain evidence="6">DSM 22363</strain>
    </source>
</reference>
<dbReference type="SFLD" id="SFLDS00003">
    <property type="entry name" value="Haloacid_Dehalogenase"/>
    <property type="match status" value="1"/>
</dbReference>
<comment type="similarity">
    <text evidence="3">Belongs to the HAD-like hydrolase superfamily. CbbY/CbbZ/Gph/YieH family.</text>
</comment>
<dbReference type="Gene3D" id="1.10.150.240">
    <property type="entry name" value="Putative phosphatase, domain 2"/>
    <property type="match status" value="1"/>
</dbReference>
<dbReference type="SFLD" id="SFLDG01129">
    <property type="entry name" value="C1.5:_HAD__Beta-PGM__Phosphata"/>
    <property type="match status" value="1"/>
</dbReference>
<dbReference type="InterPro" id="IPR041492">
    <property type="entry name" value="HAD_2"/>
</dbReference>
<dbReference type="Gene3D" id="3.40.50.1000">
    <property type="entry name" value="HAD superfamily/HAD-like"/>
    <property type="match status" value="1"/>
</dbReference>
<dbReference type="PANTHER" id="PTHR43434:SF1">
    <property type="entry name" value="PHOSPHOGLYCOLATE PHOSPHATASE"/>
    <property type="match status" value="1"/>
</dbReference>
<dbReference type="GO" id="GO:0008967">
    <property type="term" value="F:phosphoglycolate phosphatase activity"/>
    <property type="evidence" value="ECO:0007669"/>
    <property type="project" value="UniProtKB-EC"/>
</dbReference>
<dbReference type="AlphaFoldDB" id="A0A1N6HKM1"/>
<organism evidence="5 6">
    <name type="scientific">Parasphingorhabdus marina DSM 22363</name>
    <dbReference type="NCBI Taxonomy" id="1123272"/>
    <lineage>
        <taxon>Bacteria</taxon>
        <taxon>Pseudomonadati</taxon>
        <taxon>Pseudomonadota</taxon>
        <taxon>Alphaproteobacteria</taxon>
        <taxon>Sphingomonadales</taxon>
        <taxon>Sphingomonadaceae</taxon>
        <taxon>Parasphingorhabdus</taxon>
    </lineage>
</organism>
<dbReference type="InterPro" id="IPR050155">
    <property type="entry name" value="HAD-like_hydrolase_sf"/>
</dbReference>
<dbReference type="SUPFAM" id="SSF56784">
    <property type="entry name" value="HAD-like"/>
    <property type="match status" value="1"/>
</dbReference>
<proteinExistence type="inferred from homology"/>
<dbReference type="PANTHER" id="PTHR43434">
    <property type="entry name" value="PHOSPHOGLYCOLATE PHOSPHATASE"/>
    <property type="match status" value="1"/>
</dbReference>
<dbReference type="EMBL" id="FSQW01000002">
    <property type="protein sequence ID" value="SIO20219.1"/>
    <property type="molecule type" value="Genomic_DNA"/>
</dbReference>
<dbReference type="InterPro" id="IPR023198">
    <property type="entry name" value="PGP-like_dom2"/>
</dbReference>
<name>A0A1N6HKM1_9SPHN</name>
<dbReference type="Proteomes" id="UP000185192">
    <property type="component" value="Unassembled WGS sequence"/>
</dbReference>
<evidence type="ECO:0000313" key="6">
    <source>
        <dbReference type="Proteomes" id="UP000185192"/>
    </source>
</evidence>
<dbReference type="RefSeq" id="WP_074206206.1">
    <property type="nucleotide sequence ID" value="NZ_FSQW01000002.1"/>
</dbReference>
<comment type="pathway">
    <text evidence="2">Organic acid metabolism; glycolate biosynthesis; glycolate from 2-phosphoglycolate: step 1/1.</text>
</comment>
<evidence type="ECO:0000256" key="2">
    <source>
        <dbReference type="ARBA" id="ARBA00004818"/>
    </source>
</evidence>
<keyword evidence="6" id="KW-1185">Reference proteome</keyword>
<evidence type="ECO:0000256" key="4">
    <source>
        <dbReference type="ARBA" id="ARBA00013078"/>
    </source>
</evidence>
<protein>
    <recommendedName>
        <fullName evidence="4">phosphoglycolate phosphatase</fullName>
        <ecNumber evidence="4">3.1.3.18</ecNumber>
    </recommendedName>
</protein>
<evidence type="ECO:0000256" key="1">
    <source>
        <dbReference type="ARBA" id="ARBA00000830"/>
    </source>
</evidence>
<comment type="catalytic activity">
    <reaction evidence="1">
        <text>2-phosphoglycolate + H2O = glycolate + phosphate</text>
        <dbReference type="Rhea" id="RHEA:14369"/>
        <dbReference type="ChEBI" id="CHEBI:15377"/>
        <dbReference type="ChEBI" id="CHEBI:29805"/>
        <dbReference type="ChEBI" id="CHEBI:43474"/>
        <dbReference type="ChEBI" id="CHEBI:58033"/>
        <dbReference type="EC" id="3.1.3.18"/>
    </reaction>
</comment>
<dbReference type="GO" id="GO:0006281">
    <property type="term" value="P:DNA repair"/>
    <property type="evidence" value="ECO:0007669"/>
    <property type="project" value="TreeGrafter"/>
</dbReference>
<dbReference type="InterPro" id="IPR036412">
    <property type="entry name" value="HAD-like_sf"/>
</dbReference>